<proteinExistence type="predicted"/>
<keyword evidence="1" id="KW-0472">Membrane</keyword>
<accession>A0A3L9YDK6</accession>
<keyword evidence="4" id="KW-1185">Reference proteome</keyword>
<dbReference type="Proteomes" id="UP000271339">
    <property type="component" value="Unassembled WGS sequence"/>
</dbReference>
<evidence type="ECO:0000256" key="1">
    <source>
        <dbReference type="SAM" id="Phobius"/>
    </source>
</evidence>
<evidence type="ECO:0000313" key="4">
    <source>
        <dbReference type="Proteomes" id="UP000271339"/>
    </source>
</evidence>
<dbReference type="EMBL" id="REFC01000013">
    <property type="protein sequence ID" value="RMA58776.1"/>
    <property type="molecule type" value="Genomic_DNA"/>
</dbReference>
<name>A0A3L9YDK6_9FLAO</name>
<dbReference type="OrthoDB" id="9799383at2"/>
<feature type="transmembrane region" description="Helical" evidence="1">
    <location>
        <begin position="5"/>
        <end position="24"/>
    </location>
</feature>
<evidence type="ECO:0000259" key="2">
    <source>
        <dbReference type="Pfam" id="PF11127"/>
    </source>
</evidence>
<organism evidence="3 4">
    <name type="scientific">Ulvibacter antarcticus</name>
    <dbReference type="NCBI Taxonomy" id="442714"/>
    <lineage>
        <taxon>Bacteria</taxon>
        <taxon>Pseudomonadati</taxon>
        <taxon>Bacteroidota</taxon>
        <taxon>Flavobacteriia</taxon>
        <taxon>Flavobacteriales</taxon>
        <taxon>Flavobacteriaceae</taxon>
        <taxon>Ulvibacter</taxon>
    </lineage>
</organism>
<keyword evidence="1" id="KW-1133">Transmembrane helix</keyword>
<evidence type="ECO:0000313" key="3">
    <source>
        <dbReference type="EMBL" id="RMA58776.1"/>
    </source>
</evidence>
<dbReference type="InterPro" id="IPR021309">
    <property type="entry name" value="YgaP-like_TM"/>
</dbReference>
<feature type="transmembrane region" description="Helical" evidence="1">
    <location>
        <begin position="30"/>
        <end position="50"/>
    </location>
</feature>
<gene>
    <name evidence="3" type="ORF">BXY75_2153</name>
</gene>
<dbReference type="AlphaFoldDB" id="A0A3L9YDK6"/>
<sequence length="69" mass="7878">MLNTYFRVIVGTMVLLSVVLAVYVNMNWMWFTVFIGVNLIQSAFTKWCLLESILVKLGVKKSNDQSCSL</sequence>
<dbReference type="RefSeq" id="WP_121907715.1">
    <property type="nucleotide sequence ID" value="NZ_REFC01000013.1"/>
</dbReference>
<reference evidence="3 4" key="1">
    <citation type="submission" date="2018-10" db="EMBL/GenBank/DDBJ databases">
        <title>Genomic Encyclopedia of Archaeal and Bacterial Type Strains, Phase II (KMG-II): from individual species to whole genera.</title>
        <authorList>
            <person name="Goeker M."/>
        </authorList>
    </citation>
    <scope>NUCLEOTIDE SEQUENCE [LARGE SCALE GENOMIC DNA]</scope>
    <source>
        <strain evidence="3 4">DSM 23424</strain>
    </source>
</reference>
<comment type="caution">
    <text evidence="3">The sequence shown here is derived from an EMBL/GenBank/DDBJ whole genome shotgun (WGS) entry which is preliminary data.</text>
</comment>
<dbReference type="Pfam" id="PF11127">
    <property type="entry name" value="YgaP-like_TM"/>
    <property type="match status" value="1"/>
</dbReference>
<dbReference type="Gene3D" id="6.10.140.1340">
    <property type="match status" value="1"/>
</dbReference>
<feature type="domain" description="Inner membrane protein YgaP-like transmembrane" evidence="2">
    <location>
        <begin position="5"/>
        <end position="56"/>
    </location>
</feature>
<keyword evidence="1" id="KW-0812">Transmembrane</keyword>
<protein>
    <recommendedName>
        <fullName evidence="2">Inner membrane protein YgaP-like transmembrane domain-containing protein</fullName>
    </recommendedName>
</protein>